<accession>A0ABZ2K3E2</accession>
<dbReference type="Gene3D" id="1.10.3680.10">
    <property type="entry name" value="TerB-like"/>
    <property type="match status" value="1"/>
</dbReference>
<dbReference type="Pfam" id="PF05099">
    <property type="entry name" value="TerB"/>
    <property type="match status" value="1"/>
</dbReference>
<evidence type="ECO:0000313" key="3">
    <source>
        <dbReference type="Proteomes" id="UP001379533"/>
    </source>
</evidence>
<sequence length="153" mass="16412">MKGEALIRETVETVCELFERGDYNPTAIIDLGVLVANADGTIDDDEVEALRLIFGRLLRTQLDVDLVSPLIVASREVIDAAGVGSRLRLIAEILKDCDAVEEGVIVALGIAYSSEGFSASERTLIASLAQACNLPSSRLEELIETVRLAVEAP</sequence>
<evidence type="ECO:0000259" key="1">
    <source>
        <dbReference type="Pfam" id="PF05099"/>
    </source>
</evidence>
<dbReference type="RefSeq" id="WP_394843823.1">
    <property type="nucleotide sequence ID" value="NZ_CP089982.1"/>
</dbReference>
<organism evidence="2 3">
    <name type="scientific">Pendulispora brunnea</name>
    <dbReference type="NCBI Taxonomy" id="2905690"/>
    <lineage>
        <taxon>Bacteria</taxon>
        <taxon>Pseudomonadati</taxon>
        <taxon>Myxococcota</taxon>
        <taxon>Myxococcia</taxon>
        <taxon>Myxococcales</taxon>
        <taxon>Sorangiineae</taxon>
        <taxon>Pendulisporaceae</taxon>
        <taxon>Pendulispora</taxon>
    </lineage>
</organism>
<keyword evidence="3" id="KW-1185">Reference proteome</keyword>
<evidence type="ECO:0000313" key="2">
    <source>
        <dbReference type="EMBL" id="WXA93225.1"/>
    </source>
</evidence>
<dbReference type="SUPFAM" id="SSF158682">
    <property type="entry name" value="TerB-like"/>
    <property type="match status" value="1"/>
</dbReference>
<gene>
    <name evidence="2" type="ORF">LZC95_43080</name>
</gene>
<reference evidence="2 3" key="1">
    <citation type="submission" date="2021-12" db="EMBL/GenBank/DDBJ databases">
        <title>Discovery of the Pendulisporaceae a myxobacterial family with distinct sporulation behavior and unique specialized metabolism.</title>
        <authorList>
            <person name="Garcia R."/>
            <person name="Popoff A."/>
            <person name="Bader C.D."/>
            <person name="Loehr J."/>
            <person name="Walesch S."/>
            <person name="Walt C."/>
            <person name="Boldt J."/>
            <person name="Bunk B."/>
            <person name="Haeckl F.J.F.P.J."/>
            <person name="Gunesch A.P."/>
            <person name="Birkelbach J."/>
            <person name="Nuebel U."/>
            <person name="Pietschmann T."/>
            <person name="Bach T."/>
            <person name="Mueller R."/>
        </authorList>
    </citation>
    <scope>NUCLEOTIDE SEQUENCE [LARGE SCALE GENOMIC DNA]</scope>
    <source>
        <strain evidence="2 3">MSr12523</strain>
    </source>
</reference>
<dbReference type="InterPro" id="IPR029024">
    <property type="entry name" value="TerB-like"/>
</dbReference>
<proteinExistence type="predicted"/>
<feature type="domain" description="Co-chaperone DjlA N-terminal" evidence="1">
    <location>
        <begin position="27"/>
        <end position="140"/>
    </location>
</feature>
<dbReference type="Proteomes" id="UP001379533">
    <property type="component" value="Chromosome"/>
</dbReference>
<dbReference type="InterPro" id="IPR007791">
    <property type="entry name" value="DjlA_N"/>
</dbReference>
<dbReference type="EMBL" id="CP089982">
    <property type="protein sequence ID" value="WXA93225.1"/>
    <property type="molecule type" value="Genomic_DNA"/>
</dbReference>
<protein>
    <submittedName>
        <fullName evidence="2">TerB family tellurite resistance protein</fullName>
    </submittedName>
</protein>
<name>A0ABZ2K3E2_9BACT</name>